<dbReference type="SUPFAM" id="SSF53335">
    <property type="entry name" value="S-adenosyl-L-methionine-dependent methyltransferases"/>
    <property type="match status" value="1"/>
</dbReference>
<keyword evidence="2" id="KW-0489">Methyltransferase</keyword>
<keyword evidence="2" id="KW-0808">Transferase</keyword>
<dbReference type="EMBL" id="FOYQ01000002">
    <property type="protein sequence ID" value="SFR47326.1"/>
    <property type="molecule type" value="Genomic_DNA"/>
</dbReference>
<dbReference type="AlphaFoldDB" id="A0A1I6GYT6"/>
<dbReference type="Pfam" id="PF13649">
    <property type="entry name" value="Methyltransf_25"/>
    <property type="match status" value="1"/>
</dbReference>
<keyword evidence="3" id="KW-1185">Reference proteome</keyword>
<reference evidence="2 3" key="1">
    <citation type="submission" date="2016-10" db="EMBL/GenBank/DDBJ databases">
        <authorList>
            <person name="de Groot N.N."/>
        </authorList>
    </citation>
    <scope>NUCLEOTIDE SEQUENCE [LARGE SCALE GENOMIC DNA]</scope>
    <source>
        <strain evidence="2 3">DSM 21019</strain>
    </source>
</reference>
<evidence type="ECO:0000259" key="1">
    <source>
        <dbReference type="Pfam" id="PF13649"/>
    </source>
</evidence>
<dbReference type="InterPro" id="IPR029063">
    <property type="entry name" value="SAM-dependent_MTases_sf"/>
</dbReference>
<dbReference type="Gene3D" id="3.40.50.150">
    <property type="entry name" value="Vaccinia Virus protein VP39"/>
    <property type="match status" value="1"/>
</dbReference>
<organism evidence="2 3">
    <name type="scientific">Robiginitalea myxolifaciens</name>
    <dbReference type="NCBI Taxonomy" id="400055"/>
    <lineage>
        <taxon>Bacteria</taxon>
        <taxon>Pseudomonadati</taxon>
        <taxon>Bacteroidota</taxon>
        <taxon>Flavobacteriia</taxon>
        <taxon>Flavobacteriales</taxon>
        <taxon>Flavobacteriaceae</taxon>
        <taxon>Robiginitalea</taxon>
    </lineage>
</organism>
<dbReference type="GO" id="GO:0008168">
    <property type="term" value="F:methyltransferase activity"/>
    <property type="evidence" value="ECO:0007669"/>
    <property type="project" value="UniProtKB-KW"/>
</dbReference>
<dbReference type="Proteomes" id="UP000199534">
    <property type="component" value="Unassembled WGS sequence"/>
</dbReference>
<dbReference type="GO" id="GO:0032259">
    <property type="term" value="P:methylation"/>
    <property type="evidence" value="ECO:0007669"/>
    <property type="project" value="UniProtKB-KW"/>
</dbReference>
<protein>
    <submittedName>
        <fullName evidence="2">Methyltransferase domain-containing protein</fullName>
    </submittedName>
</protein>
<gene>
    <name evidence="2" type="ORF">SAMN04490243_1911</name>
</gene>
<evidence type="ECO:0000313" key="3">
    <source>
        <dbReference type="Proteomes" id="UP000199534"/>
    </source>
</evidence>
<evidence type="ECO:0000313" key="2">
    <source>
        <dbReference type="EMBL" id="SFR47326.1"/>
    </source>
</evidence>
<sequence>MLTFKHRVDIPELMDNPELDCTELRNAYRDLERVNTFLGGHNSSLKALKKMMTPSITTIIDMGCGDGSFLRVVADYCRKNQRRIHLIGWDNNPKSLALAREHEKDYPEIAYELQDVLKPGKLPDNCLITCNLFLHHFNTEAVGSILKTWMEAGAMGIVINDLHRHGAAYYLFTLFGPIFIKTSTARYDGAVSVRRGWRREELLKIAKSLPLNQSSLHWKWAFRWVMTLEAQ</sequence>
<dbReference type="InterPro" id="IPR041698">
    <property type="entry name" value="Methyltransf_25"/>
</dbReference>
<dbReference type="RefSeq" id="WP_143099956.1">
    <property type="nucleotide sequence ID" value="NZ_FOYQ01000002.1"/>
</dbReference>
<dbReference type="STRING" id="400055.SAMN04490243_1911"/>
<proteinExistence type="predicted"/>
<accession>A0A1I6GYT6</accession>
<name>A0A1I6GYT6_9FLAO</name>
<feature type="domain" description="Methyltransferase" evidence="1">
    <location>
        <begin position="59"/>
        <end position="149"/>
    </location>
</feature>
<dbReference type="OrthoDB" id="9800454at2"/>